<dbReference type="KEGG" id="ctai:NCTC12078_00573"/>
<keyword evidence="2" id="KW-0808">Transferase</keyword>
<keyword evidence="2" id="KW-0012">Acyltransferase</keyword>
<dbReference type="EMBL" id="LR215974">
    <property type="protein sequence ID" value="VFB02596.1"/>
    <property type="molecule type" value="Genomic_DNA"/>
</dbReference>
<reference evidence="2 3" key="1">
    <citation type="submission" date="2019-02" db="EMBL/GenBank/DDBJ databases">
        <authorList>
            <consortium name="Pathogen Informatics"/>
        </authorList>
    </citation>
    <scope>NUCLEOTIDE SEQUENCE [LARGE SCALE GENOMIC DNA]</scope>
    <source>
        <strain evidence="2 3">3012STDY6944375</strain>
    </source>
</reference>
<evidence type="ECO:0000313" key="2">
    <source>
        <dbReference type="EMBL" id="VFB02596.1"/>
    </source>
</evidence>
<name>A0A4U8WAX2_9FLAO</name>
<dbReference type="Pfam" id="PF00302">
    <property type="entry name" value="CAT"/>
    <property type="match status" value="1"/>
</dbReference>
<evidence type="ECO:0000313" key="3">
    <source>
        <dbReference type="Proteomes" id="UP000290013"/>
    </source>
</evidence>
<dbReference type="Proteomes" id="UP000290013">
    <property type="component" value="Chromosome"/>
</dbReference>
<dbReference type="SMART" id="SM01059">
    <property type="entry name" value="CAT"/>
    <property type="match status" value="1"/>
</dbReference>
<organism evidence="2 3">
    <name type="scientific">Chryseobacterium taihuense</name>
    <dbReference type="NCBI Taxonomy" id="1141221"/>
    <lineage>
        <taxon>Bacteria</taxon>
        <taxon>Pseudomonadati</taxon>
        <taxon>Bacteroidota</taxon>
        <taxon>Flavobacteriia</taxon>
        <taxon>Flavobacteriales</taxon>
        <taxon>Weeksellaceae</taxon>
        <taxon>Chryseobacterium group</taxon>
        <taxon>Chryseobacterium</taxon>
    </lineage>
</organism>
<dbReference type="GO" id="GO:0008811">
    <property type="term" value="F:chloramphenicol O-acetyltransferase activity"/>
    <property type="evidence" value="ECO:0007669"/>
    <property type="project" value="UniProtKB-EC"/>
</dbReference>
<dbReference type="PANTHER" id="PTHR38474">
    <property type="entry name" value="SLR0299 PROTEIN"/>
    <property type="match status" value="1"/>
</dbReference>
<feature type="active site" description="Proton acceptor" evidence="1">
    <location>
        <position position="218"/>
    </location>
</feature>
<dbReference type="InterPro" id="IPR023213">
    <property type="entry name" value="CAT-like_dom_sf"/>
</dbReference>
<dbReference type="InterPro" id="IPR001707">
    <property type="entry name" value="Cmp_AcTrfase"/>
</dbReference>
<gene>
    <name evidence="2" type="primary">cat3</name>
    <name evidence="2" type="ORF">NCTC12078_00573</name>
</gene>
<evidence type="ECO:0000256" key="1">
    <source>
        <dbReference type="PIRSR" id="PIRSR000440-1"/>
    </source>
</evidence>
<sequence>MYLFLNQFCVKLSAVPDVYNKNFQRFAKNKLMKVIDIENWNRKEHFKFFSAMKSPYFGFTTEVNCTKAYETAKENGYSFFSYYLYKSMVAINSVEELKLRMVDDQVILFDEVHVGSTIGRTDGTFGFSFFHYSDDFTIFNQRLQDQIKTVENSTGLGIRNEILPANHIRHTTIPWNSFSAIVHPTNFDPKECIPKIAFGKFSVREGKKMMPVSIEAHHGLADGIHLAKYFEEFQRQLDL</sequence>
<dbReference type="SUPFAM" id="SSF52777">
    <property type="entry name" value="CoA-dependent acyltransferases"/>
    <property type="match status" value="1"/>
</dbReference>
<accession>A0A4U8WAX2</accession>
<dbReference type="EC" id="2.3.1.28" evidence="2"/>
<dbReference type="AlphaFoldDB" id="A0A4U8WAX2"/>
<protein>
    <submittedName>
        <fullName evidence="2">Chloramphenicol acetyltransferase 3</fullName>
        <ecNumber evidence="2">2.3.1.28</ecNumber>
    </submittedName>
</protein>
<dbReference type="PANTHER" id="PTHR38474:SF1">
    <property type="entry name" value="SLR0299 PROTEIN"/>
    <property type="match status" value="1"/>
</dbReference>
<dbReference type="Gene3D" id="3.30.559.10">
    <property type="entry name" value="Chloramphenicol acetyltransferase-like domain"/>
    <property type="match status" value="1"/>
</dbReference>
<dbReference type="PIRSF" id="PIRSF000440">
    <property type="entry name" value="CAT"/>
    <property type="match status" value="1"/>
</dbReference>
<proteinExistence type="predicted"/>